<comment type="caution">
    <text evidence="1">The sequence shown here is derived from an EMBL/GenBank/DDBJ whole genome shotgun (WGS) entry which is preliminary data.</text>
</comment>
<keyword evidence="2" id="KW-1185">Reference proteome</keyword>
<dbReference type="EMBL" id="QTUB01000001">
    <property type="protein sequence ID" value="REF27233.1"/>
    <property type="molecule type" value="Genomic_DNA"/>
</dbReference>
<dbReference type="Proteomes" id="UP000256294">
    <property type="component" value="Unassembled WGS sequence"/>
</dbReference>
<reference evidence="1 2" key="1">
    <citation type="submission" date="2018-08" db="EMBL/GenBank/DDBJ databases">
        <title>Genomic Encyclopedia of Archaeal and Bacterial Type Strains, Phase II (KMG-II): from individual species to whole genera.</title>
        <authorList>
            <person name="Goeker M."/>
        </authorList>
    </citation>
    <scope>NUCLEOTIDE SEQUENCE [LARGE SCALE GENOMIC DNA]</scope>
    <source>
        <strain evidence="1 2">DSM 17905</strain>
    </source>
</reference>
<evidence type="ECO:0000313" key="2">
    <source>
        <dbReference type="Proteomes" id="UP000256294"/>
    </source>
</evidence>
<dbReference type="RefSeq" id="WP_115826425.1">
    <property type="nucleotide sequence ID" value="NZ_QTUB01000001.1"/>
</dbReference>
<accession>A0A3D9UFS2</accession>
<dbReference type="AlphaFoldDB" id="A0A3D9UFS2"/>
<sequence>MGKFFKGNHRVNDLSKLKDKNLEPNMLRGEIDGFLKSKYKKDGTDPKSYSISGASVTVDGKKEYYLSVIGDAWSGTSPNVVNINGVNFNVIREDSGSIPSAPNGKQTNFNHAEQKLFSHFQDNFQGKKVDINMSIQNTSATSPGMCAGCKPNSKVFADQNKDFIINIFEGTIGRKTLNI</sequence>
<gene>
    <name evidence="1" type="ORF">BDD26_1989</name>
</gene>
<evidence type="ECO:0000313" key="1">
    <source>
        <dbReference type="EMBL" id="REF27233.1"/>
    </source>
</evidence>
<protein>
    <submittedName>
        <fullName evidence="1">Uncharacterized protein</fullName>
    </submittedName>
</protein>
<name>A0A3D9UFS2_9GAMM</name>
<organism evidence="1 2">
    <name type="scientific">Xenorhabdus cabanillasii</name>
    <dbReference type="NCBI Taxonomy" id="351673"/>
    <lineage>
        <taxon>Bacteria</taxon>
        <taxon>Pseudomonadati</taxon>
        <taxon>Pseudomonadota</taxon>
        <taxon>Gammaproteobacteria</taxon>
        <taxon>Enterobacterales</taxon>
        <taxon>Morganellaceae</taxon>
        <taxon>Xenorhabdus</taxon>
    </lineage>
</organism>
<proteinExistence type="predicted"/>